<dbReference type="GO" id="GO:0015087">
    <property type="term" value="F:cobalt ion transmembrane transporter activity"/>
    <property type="evidence" value="ECO:0007669"/>
    <property type="project" value="UniProtKB-UniRule"/>
</dbReference>
<protein>
    <recommendedName>
        <fullName evidence="8">Magnesium transport protein CorA</fullName>
    </recommendedName>
</protein>
<keyword evidence="4 8" id="KW-1003">Cell membrane</keyword>
<dbReference type="OrthoDB" id="9803416at2"/>
<dbReference type="Proteomes" id="UP000239002">
    <property type="component" value="Unassembled WGS sequence"/>
</dbReference>
<evidence type="ECO:0000256" key="1">
    <source>
        <dbReference type="ARBA" id="ARBA00004651"/>
    </source>
</evidence>
<dbReference type="PANTHER" id="PTHR46494:SF1">
    <property type="entry name" value="CORA FAMILY METAL ION TRANSPORTER (EUROFUNG)"/>
    <property type="match status" value="1"/>
</dbReference>
<dbReference type="Gene3D" id="3.30.460.20">
    <property type="entry name" value="CorA soluble domain-like"/>
    <property type="match status" value="1"/>
</dbReference>
<gene>
    <name evidence="8" type="primary">corA</name>
    <name evidence="9" type="ORF">LY01_01289</name>
</gene>
<dbReference type="CDD" id="cd12828">
    <property type="entry name" value="TmCorA-like_1"/>
    <property type="match status" value="1"/>
</dbReference>
<dbReference type="InterPro" id="IPR002523">
    <property type="entry name" value="MgTranspt_CorA/ZnTranspt_ZntB"/>
</dbReference>
<keyword evidence="7 8" id="KW-0472">Membrane</keyword>
<proteinExistence type="inferred from homology"/>
<comment type="subcellular location">
    <subcellularLocation>
        <location evidence="1">Cell membrane</location>
        <topology evidence="1">Multi-pass membrane protein</topology>
    </subcellularLocation>
    <subcellularLocation>
        <location evidence="8">Membrane</location>
        <topology evidence="8">Multi-pass membrane protein</topology>
    </subcellularLocation>
</comment>
<evidence type="ECO:0000256" key="6">
    <source>
        <dbReference type="ARBA" id="ARBA00022989"/>
    </source>
</evidence>
<dbReference type="PANTHER" id="PTHR46494">
    <property type="entry name" value="CORA FAMILY METAL ION TRANSPORTER (EUROFUNG)"/>
    <property type="match status" value="1"/>
</dbReference>
<keyword evidence="3 8" id="KW-0813">Transport</keyword>
<evidence type="ECO:0000256" key="3">
    <source>
        <dbReference type="ARBA" id="ARBA00022448"/>
    </source>
</evidence>
<dbReference type="GO" id="GO:0005886">
    <property type="term" value="C:plasma membrane"/>
    <property type="evidence" value="ECO:0007669"/>
    <property type="project" value="UniProtKB-SubCell"/>
</dbReference>
<evidence type="ECO:0000256" key="4">
    <source>
        <dbReference type="ARBA" id="ARBA00022475"/>
    </source>
</evidence>
<comment type="caution">
    <text evidence="9">The sequence shown here is derived from an EMBL/GenBank/DDBJ whole genome shotgun (WGS) entry which is preliminary data.</text>
</comment>
<dbReference type="SUPFAM" id="SSF144083">
    <property type="entry name" value="Magnesium transport protein CorA, transmembrane region"/>
    <property type="match status" value="1"/>
</dbReference>
<feature type="transmembrane region" description="Helical" evidence="8">
    <location>
        <begin position="333"/>
        <end position="352"/>
    </location>
</feature>
<dbReference type="FunFam" id="1.20.58.340:FF:000012">
    <property type="entry name" value="Magnesium transport protein CorA"/>
    <property type="match status" value="1"/>
</dbReference>
<sequence>MRKPNIRLRRKATPKSRTNVFQPPGTISYVGEDRTGEVSAETILYDETHFSKQNGIFLDQLKENRVNWFNVDGVHDIAILEKIGSKFHLHHLLLEDIANTTQRPKTEFYGNYIYQCIKMISYDAENHELNEEQVSLILTEDAVITFQEKTGDVFENIRDRIENSRGRIRSVKSDYLFYALIDSIIDHYFIAVEQIGEYLDQLEDEIFDNPQKDSLNKAQKNKRMLLQLRRAIFPLRESISRLLKEDSALIESKTHAYFQDAYDHCIQIIETVESYREINAGLRDMYLSSVSHKMNQIMQVLTIMSSIFIPLTFLAGIYGMNLPDMPEMGWENAYSYFWIACGVIFFSLLGFFKWKKWL</sequence>
<evidence type="ECO:0000313" key="9">
    <source>
        <dbReference type="EMBL" id="PPK95696.1"/>
    </source>
</evidence>
<evidence type="ECO:0000313" key="10">
    <source>
        <dbReference type="Proteomes" id="UP000239002"/>
    </source>
</evidence>
<organism evidence="9 10">
    <name type="scientific">Nonlabens xylanidelens</name>
    <dbReference type="NCBI Taxonomy" id="191564"/>
    <lineage>
        <taxon>Bacteria</taxon>
        <taxon>Pseudomonadati</taxon>
        <taxon>Bacteroidota</taxon>
        <taxon>Flavobacteriia</taxon>
        <taxon>Flavobacteriales</taxon>
        <taxon>Flavobacteriaceae</taxon>
        <taxon>Nonlabens</taxon>
    </lineage>
</organism>
<keyword evidence="10" id="KW-1185">Reference proteome</keyword>
<feature type="transmembrane region" description="Helical" evidence="8">
    <location>
        <begin position="300"/>
        <end position="321"/>
    </location>
</feature>
<comment type="function">
    <text evidence="8">Mediates influx of magnesium ions.</text>
</comment>
<dbReference type="InterPro" id="IPR004488">
    <property type="entry name" value="Mg/Co-transport_prot_CorA"/>
</dbReference>
<reference evidence="9 10" key="1">
    <citation type="submission" date="2018-02" db="EMBL/GenBank/DDBJ databases">
        <title>Genomic Encyclopedia of Archaeal and Bacterial Type Strains, Phase II (KMG-II): from individual species to whole genera.</title>
        <authorList>
            <person name="Goeker M."/>
        </authorList>
    </citation>
    <scope>NUCLEOTIDE SEQUENCE [LARGE SCALE GENOMIC DNA]</scope>
    <source>
        <strain evidence="9 10">DSM 16809</strain>
    </source>
</reference>
<dbReference type="NCBIfam" id="TIGR00383">
    <property type="entry name" value="corA"/>
    <property type="match status" value="1"/>
</dbReference>
<dbReference type="InterPro" id="IPR045861">
    <property type="entry name" value="CorA_cytoplasmic_dom"/>
</dbReference>
<dbReference type="EMBL" id="PTJE01000002">
    <property type="protein sequence ID" value="PPK95696.1"/>
    <property type="molecule type" value="Genomic_DNA"/>
</dbReference>
<accession>A0A2S6INF6</accession>
<keyword evidence="6 8" id="KW-1133">Transmembrane helix</keyword>
<dbReference type="SUPFAM" id="SSF143865">
    <property type="entry name" value="CorA soluble domain-like"/>
    <property type="match status" value="1"/>
</dbReference>
<dbReference type="RefSeq" id="WP_104514993.1">
    <property type="nucleotide sequence ID" value="NZ_MQVW01000002.1"/>
</dbReference>
<keyword evidence="8" id="KW-0406">Ion transport</keyword>
<evidence type="ECO:0000256" key="5">
    <source>
        <dbReference type="ARBA" id="ARBA00022692"/>
    </source>
</evidence>
<keyword evidence="8" id="KW-0460">Magnesium</keyword>
<dbReference type="InterPro" id="IPR045863">
    <property type="entry name" value="CorA_TM1_TM2"/>
</dbReference>
<dbReference type="GO" id="GO:0050897">
    <property type="term" value="F:cobalt ion binding"/>
    <property type="evidence" value="ECO:0007669"/>
    <property type="project" value="TreeGrafter"/>
</dbReference>
<dbReference type="AlphaFoldDB" id="A0A2S6INF6"/>
<dbReference type="Pfam" id="PF01544">
    <property type="entry name" value="CorA"/>
    <property type="match status" value="1"/>
</dbReference>
<name>A0A2S6INF6_9FLAO</name>
<evidence type="ECO:0000256" key="2">
    <source>
        <dbReference type="ARBA" id="ARBA00009765"/>
    </source>
</evidence>
<evidence type="ECO:0000256" key="7">
    <source>
        <dbReference type="ARBA" id="ARBA00023136"/>
    </source>
</evidence>
<dbReference type="GO" id="GO:0015095">
    <property type="term" value="F:magnesium ion transmembrane transporter activity"/>
    <property type="evidence" value="ECO:0007669"/>
    <property type="project" value="UniProtKB-UniRule"/>
</dbReference>
<dbReference type="GO" id="GO:0000287">
    <property type="term" value="F:magnesium ion binding"/>
    <property type="evidence" value="ECO:0007669"/>
    <property type="project" value="TreeGrafter"/>
</dbReference>
<evidence type="ECO:0000256" key="8">
    <source>
        <dbReference type="RuleBase" id="RU362010"/>
    </source>
</evidence>
<keyword evidence="5 8" id="KW-0812">Transmembrane</keyword>
<dbReference type="Gene3D" id="1.20.58.340">
    <property type="entry name" value="Magnesium transport protein CorA, transmembrane region"/>
    <property type="match status" value="2"/>
</dbReference>
<comment type="similarity">
    <text evidence="2 8">Belongs to the CorA metal ion transporter (MIT) (TC 1.A.35) family.</text>
</comment>